<dbReference type="Proteomes" id="UP000241964">
    <property type="component" value="Unassembled WGS sequence"/>
</dbReference>
<name>A0A2P8FXS1_9BACT</name>
<dbReference type="AlphaFoldDB" id="A0A2P8FXS1"/>
<organism evidence="1 2">
    <name type="scientific">Dyadobacter jiangsuensis</name>
    <dbReference type="NCBI Taxonomy" id="1591085"/>
    <lineage>
        <taxon>Bacteria</taxon>
        <taxon>Pseudomonadati</taxon>
        <taxon>Bacteroidota</taxon>
        <taxon>Cytophagia</taxon>
        <taxon>Cytophagales</taxon>
        <taxon>Spirosomataceae</taxon>
        <taxon>Dyadobacter</taxon>
    </lineage>
</organism>
<gene>
    <name evidence="1" type="ORF">CLV60_1092</name>
</gene>
<dbReference type="OrthoDB" id="964984at2"/>
<keyword evidence="2" id="KW-1185">Reference proteome</keyword>
<dbReference type="RefSeq" id="WP_106596879.1">
    <property type="nucleotide sequence ID" value="NZ_PYAS01000009.1"/>
</dbReference>
<dbReference type="EMBL" id="PYAS01000009">
    <property type="protein sequence ID" value="PSL26511.1"/>
    <property type="molecule type" value="Genomic_DNA"/>
</dbReference>
<evidence type="ECO:0000313" key="2">
    <source>
        <dbReference type="Proteomes" id="UP000241964"/>
    </source>
</evidence>
<reference evidence="1 2" key="1">
    <citation type="submission" date="2018-03" db="EMBL/GenBank/DDBJ databases">
        <title>Genomic Encyclopedia of Archaeal and Bacterial Type Strains, Phase II (KMG-II): from individual species to whole genera.</title>
        <authorList>
            <person name="Goeker M."/>
        </authorList>
    </citation>
    <scope>NUCLEOTIDE SEQUENCE [LARGE SCALE GENOMIC DNA]</scope>
    <source>
        <strain evidence="1 2">DSM 29057</strain>
    </source>
</reference>
<protein>
    <submittedName>
        <fullName evidence="1">Uncharacterized protein</fullName>
    </submittedName>
</protein>
<proteinExistence type="predicted"/>
<sequence length="63" mass="7302">MKEKIRHLIAGKIIEQGEIKLLLYNLARNGGLTDQLQNQYLDRLNALEEDIENLKKALKILNE</sequence>
<comment type="caution">
    <text evidence="1">The sequence shown here is derived from an EMBL/GenBank/DDBJ whole genome shotgun (WGS) entry which is preliminary data.</text>
</comment>
<accession>A0A2P8FXS1</accession>
<evidence type="ECO:0000313" key="1">
    <source>
        <dbReference type="EMBL" id="PSL26511.1"/>
    </source>
</evidence>